<proteinExistence type="predicted"/>
<keyword evidence="1" id="KW-0812">Transmembrane</keyword>
<sequence>MCRPLSISCYLSFEVIMSIVCAYLFLHTVSAQVGFGGYFGFSQVCQKWGCINRKFNFNDVLPLENQYKDFIKEMFAIEFHDVALRAVDRCYESEHTVKYTNTCPGQALLHCVMDKLIQDCPEPYWKQDDGCATVASLAGNDYMFSQSRYKNLQRNLPLEKRPSMFLHYFRSRCCDLQQMFNESLLSECGITEMLHYFDREPQLRTPAFRNGPSIEDVTTKKTGADVIGQVYNFHLLSEITTSTTSMDYSTNADDDEDGNYEGQDPLDCCEEIARFIRHDWRTDCDFKLKWDQQLRLVVHHDEQVENTRNNEQCEDLTQSASCVLNKMGILNRFGFIDQFTMKNKIRAYSNGKTSYMYAVFNSAFLNVPRYREQCDSPRRLFNLLDAMLVVCDPAKRVSNRQCNKIFTDIRNSVSDITKENLDQIVNNQNQNVQYHVGFNPNQTERPQNLYSTTSTIKPYLHGNLPKTTIQNNMKYNFGILGILGNAPPVVTIDLKPKNKTLVLLPVYQRTPRTDPLTINSLNDDGIWRG</sequence>
<evidence type="ECO:0000256" key="1">
    <source>
        <dbReference type="SAM" id="Phobius"/>
    </source>
</evidence>
<evidence type="ECO:0000313" key="2">
    <source>
        <dbReference type="Proteomes" id="UP001652582"/>
    </source>
</evidence>
<reference evidence="3" key="1">
    <citation type="submission" date="2025-08" db="UniProtKB">
        <authorList>
            <consortium name="RefSeq"/>
        </authorList>
    </citation>
    <scope>IDENTIFICATION</scope>
</reference>
<gene>
    <name evidence="3" type="primary">LOC112051723</name>
</gene>
<keyword evidence="2" id="KW-1185">Reference proteome</keyword>
<dbReference type="RefSeq" id="XP_052740993.1">
    <property type="nucleotide sequence ID" value="XM_052885033.1"/>
</dbReference>
<protein>
    <submittedName>
        <fullName evidence="3">Uncharacterized protein LOC112051723 isoform X1</fullName>
    </submittedName>
</protein>
<organism evidence="2 3">
    <name type="scientific">Bicyclus anynana</name>
    <name type="common">Squinting bush brown butterfly</name>
    <dbReference type="NCBI Taxonomy" id="110368"/>
    <lineage>
        <taxon>Eukaryota</taxon>
        <taxon>Metazoa</taxon>
        <taxon>Ecdysozoa</taxon>
        <taxon>Arthropoda</taxon>
        <taxon>Hexapoda</taxon>
        <taxon>Insecta</taxon>
        <taxon>Pterygota</taxon>
        <taxon>Neoptera</taxon>
        <taxon>Endopterygota</taxon>
        <taxon>Lepidoptera</taxon>
        <taxon>Glossata</taxon>
        <taxon>Ditrysia</taxon>
        <taxon>Papilionoidea</taxon>
        <taxon>Nymphalidae</taxon>
        <taxon>Satyrinae</taxon>
        <taxon>Satyrini</taxon>
        <taxon>Mycalesina</taxon>
        <taxon>Bicyclus</taxon>
    </lineage>
</organism>
<name>A0ABM3LPM9_BICAN</name>
<keyword evidence="1" id="KW-1133">Transmembrane helix</keyword>
<evidence type="ECO:0000313" key="3">
    <source>
        <dbReference type="RefSeq" id="XP_052740993.1"/>
    </source>
</evidence>
<keyword evidence="1" id="KW-0472">Membrane</keyword>
<feature type="transmembrane region" description="Helical" evidence="1">
    <location>
        <begin position="7"/>
        <end position="26"/>
    </location>
</feature>
<accession>A0ABM3LPM9</accession>
<dbReference type="Proteomes" id="UP001652582">
    <property type="component" value="Chromosome 13"/>
</dbReference>
<dbReference type="GeneID" id="112051723"/>